<dbReference type="GO" id="GO:0003677">
    <property type="term" value="F:DNA binding"/>
    <property type="evidence" value="ECO:0007669"/>
    <property type="project" value="UniProtKB-KW"/>
</dbReference>
<dbReference type="InterPro" id="IPR053876">
    <property type="entry name" value="Phage_int_M"/>
</dbReference>
<evidence type="ECO:0000256" key="1">
    <source>
        <dbReference type="ARBA" id="ARBA00008857"/>
    </source>
</evidence>
<name>A0A6G4R434_9CAUL</name>
<protein>
    <submittedName>
        <fullName evidence="6">Site-specific integrase</fullName>
    </submittedName>
</protein>
<dbReference type="InterPro" id="IPR050808">
    <property type="entry name" value="Phage_Integrase"/>
</dbReference>
<evidence type="ECO:0000259" key="5">
    <source>
        <dbReference type="PROSITE" id="PS51898"/>
    </source>
</evidence>
<evidence type="ECO:0000256" key="2">
    <source>
        <dbReference type="ARBA" id="ARBA00022908"/>
    </source>
</evidence>
<feature type="domain" description="Tyr recombinase" evidence="5">
    <location>
        <begin position="201"/>
        <end position="380"/>
    </location>
</feature>
<dbReference type="GO" id="GO:0006310">
    <property type="term" value="P:DNA recombination"/>
    <property type="evidence" value="ECO:0007669"/>
    <property type="project" value="UniProtKB-KW"/>
</dbReference>
<dbReference type="Pfam" id="PF13356">
    <property type="entry name" value="Arm-DNA-bind_3"/>
    <property type="match status" value="1"/>
</dbReference>
<comment type="caution">
    <text evidence="6">The sequence shown here is derived from an EMBL/GenBank/DDBJ whole genome shotgun (WGS) entry which is preliminary data.</text>
</comment>
<dbReference type="PROSITE" id="PS51898">
    <property type="entry name" value="TYR_RECOMBINASE"/>
    <property type="match status" value="1"/>
</dbReference>
<dbReference type="InterPro" id="IPR013762">
    <property type="entry name" value="Integrase-like_cat_sf"/>
</dbReference>
<dbReference type="InterPro" id="IPR011010">
    <property type="entry name" value="DNA_brk_join_enz"/>
</dbReference>
<evidence type="ECO:0000256" key="4">
    <source>
        <dbReference type="ARBA" id="ARBA00023172"/>
    </source>
</evidence>
<dbReference type="Pfam" id="PF22022">
    <property type="entry name" value="Phage_int_M"/>
    <property type="match status" value="1"/>
</dbReference>
<evidence type="ECO:0000256" key="3">
    <source>
        <dbReference type="ARBA" id="ARBA00023125"/>
    </source>
</evidence>
<dbReference type="SUPFAM" id="SSF56349">
    <property type="entry name" value="DNA breaking-rejoining enzymes"/>
    <property type="match status" value="1"/>
</dbReference>
<proteinExistence type="inferred from homology"/>
<dbReference type="Pfam" id="PF00589">
    <property type="entry name" value="Phage_integrase"/>
    <property type="match status" value="1"/>
</dbReference>
<keyword evidence="2" id="KW-0229">DNA integration</keyword>
<dbReference type="Gene3D" id="1.10.443.10">
    <property type="entry name" value="Intergrase catalytic core"/>
    <property type="match status" value="1"/>
</dbReference>
<sequence>MPKRTSLRLTKRIIDDAKPDSQTWDSEVPGFGVRRTAAGTRSFIYAYRTRSGQQRKMALGGYPALTVEAARSIAREHAVKIARGEDPAAERRAQRQAETLADMVVHYCDEYGPNVRLKARSIRDARQVLVAHALPKFGKTRIADFRPDDIRRIHGDAQDRAGPYQANRLLAALSRIFNLAIEQEVRATNPCKGVKKFPEEERWRNLSTEEVRRLLEACDRCPYEDGANAIRLLLFTGARLQEVLRAEWSMFDLSAGVWEKPSSHTKTKRLHRVELAGPSLDLLRRMRGEDLAGKYLFPGRPGGYGAVNPRTDLKRPWSWLIREAALSDVRLHDLRRTTASFMLDQNAPLVTIGKALGHTQVATTQRYAQLRSTAQRNALEGAGLAMVRSLT</sequence>
<dbReference type="InterPro" id="IPR002104">
    <property type="entry name" value="Integrase_catalytic"/>
</dbReference>
<dbReference type="InterPro" id="IPR025166">
    <property type="entry name" value="Integrase_DNA_bind_dom"/>
</dbReference>
<keyword evidence="4" id="KW-0233">DNA recombination</keyword>
<dbReference type="InterPro" id="IPR010998">
    <property type="entry name" value="Integrase_recombinase_N"/>
</dbReference>
<dbReference type="EMBL" id="JAAKGT010000012">
    <property type="protein sequence ID" value="NGM51918.1"/>
    <property type="molecule type" value="Genomic_DNA"/>
</dbReference>
<dbReference type="PANTHER" id="PTHR30629:SF2">
    <property type="entry name" value="PROPHAGE INTEGRASE INTS-RELATED"/>
    <property type="match status" value="1"/>
</dbReference>
<dbReference type="PANTHER" id="PTHR30629">
    <property type="entry name" value="PROPHAGE INTEGRASE"/>
    <property type="match status" value="1"/>
</dbReference>
<dbReference type="GO" id="GO:0015074">
    <property type="term" value="P:DNA integration"/>
    <property type="evidence" value="ECO:0007669"/>
    <property type="project" value="UniProtKB-KW"/>
</dbReference>
<accession>A0A6G4R434</accession>
<dbReference type="AlphaFoldDB" id="A0A6G4R434"/>
<dbReference type="RefSeq" id="WP_165261844.1">
    <property type="nucleotide sequence ID" value="NZ_JAAKGT010000012.1"/>
</dbReference>
<keyword evidence="3" id="KW-0238">DNA-binding</keyword>
<dbReference type="Gene3D" id="1.10.150.130">
    <property type="match status" value="1"/>
</dbReference>
<dbReference type="InterPro" id="IPR038488">
    <property type="entry name" value="Integrase_DNA-bd_sf"/>
</dbReference>
<dbReference type="Gene3D" id="3.30.160.390">
    <property type="entry name" value="Integrase, DNA-binding domain"/>
    <property type="match status" value="1"/>
</dbReference>
<organism evidence="6">
    <name type="scientific">Caulobacter sp. 602-2</name>
    <dbReference type="NCBI Taxonomy" id="2710887"/>
    <lineage>
        <taxon>Bacteria</taxon>
        <taxon>Pseudomonadati</taxon>
        <taxon>Pseudomonadota</taxon>
        <taxon>Alphaproteobacteria</taxon>
        <taxon>Caulobacterales</taxon>
        <taxon>Caulobacteraceae</taxon>
        <taxon>Caulobacter</taxon>
    </lineage>
</organism>
<dbReference type="CDD" id="cd00796">
    <property type="entry name" value="INT_Rci_Hp1_C"/>
    <property type="match status" value="1"/>
</dbReference>
<reference evidence="6" key="1">
    <citation type="submission" date="2020-02" db="EMBL/GenBank/DDBJ databases">
        <authorList>
            <person name="Gao J."/>
            <person name="Sun J."/>
        </authorList>
    </citation>
    <scope>NUCLEOTIDE SEQUENCE</scope>
    <source>
        <strain evidence="6">602-2</strain>
    </source>
</reference>
<comment type="similarity">
    <text evidence="1">Belongs to the 'phage' integrase family.</text>
</comment>
<gene>
    <name evidence="6" type="ORF">G5B46_20090</name>
</gene>
<evidence type="ECO:0000313" key="6">
    <source>
        <dbReference type="EMBL" id="NGM51918.1"/>
    </source>
</evidence>